<organism evidence="3">
    <name type="scientific">Candidatus Methanophagaceae archaeon ANME-1 ERB6</name>
    <dbReference type="NCBI Taxonomy" id="2759912"/>
    <lineage>
        <taxon>Archaea</taxon>
        <taxon>Methanobacteriati</taxon>
        <taxon>Methanobacteriota</taxon>
        <taxon>Stenosarchaea group</taxon>
        <taxon>Methanomicrobia</taxon>
        <taxon>Candidatus Methanophagales</taxon>
        <taxon>Candidatus Methanophagaceae</taxon>
    </lineage>
</organism>
<sequence>MIRNLEIENFKSIKHLKLDCKRINLFIGEPNTGKSNILESLGLLSHSYYKRYFEELKNFVRFETMSNLFFDDNVEDKIKILVDQNVFHLEFREGRFVGSYNNQEAFQYGYEGGLVGGTVLDELMLFKYYKFQVRGDFPHIESEFLLPPSASNLLTLILTHKNLKKLVRQLFEPYGLKVVLKPQERKIEVQKEIEGIIISHPYSLVSDTLQRIIFHLIAIESNENSVIVFEEPEAHAFPYYTKHLAERIALDKNNNQYFISTHNPYLLLSILEKSHKDEVAIFITYFEDYQTKVKLMSEKELEEIMDLGVDIFFNIEKFLEV</sequence>
<dbReference type="InterPro" id="IPR027417">
    <property type="entry name" value="P-loop_NTPase"/>
</dbReference>
<dbReference type="InterPro" id="IPR041685">
    <property type="entry name" value="AAA_GajA/Old/RecF-like"/>
</dbReference>
<dbReference type="PANTHER" id="PTHR43581">
    <property type="entry name" value="ATP/GTP PHOSPHATASE"/>
    <property type="match status" value="1"/>
</dbReference>
<name>A0A7G9YXW6_9EURY</name>
<dbReference type="Pfam" id="PF13304">
    <property type="entry name" value="AAA_21"/>
    <property type="match status" value="1"/>
</dbReference>
<evidence type="ECO:0000259" key="2">
    <source>
        <dbReference type="Pfam" id="PF13304"/>
    </source>
</evidence>
<dbReference type="AlphaFoldDB" id="A0A7G9YXW6"/>
<gene>
    <name evidence="3" type="primary">recF</name>
    <name evidence="3" type="ORF">EIAEIAFH_00004</name>
</gene>
<dbReference type="Pfam" id="PF13175">
    <property type="entry name" value="AAA_15"/>
    <property type="match status" value="1"/>
</dbReference>
<dbReference type="EMBL" id="MT631523">
    <property type="protein sequence ID" value="QNO52850.1"/>
    <property type="molecule type" value="Genomic_DNA"/>
</dbReference>
<dbReference type="PANTHER" id="PTHR43581:SF4">
    <property type="entry name" value="ATP_GTP PHOSPHATASE"/>
    <property type="match status" value="1"/>
</dbReference>
<dbReference type="SUPFAM" id="SSF52540">
    <property type="entry name" value="P-loop containing nucleoside triphosphate hydrolases"/>
    <property type="match status" value="1"/>
</dbReference>
<reference evidence="3" key="1">
    <citation type="submission" date="2020-06" db="EMBL/GenBank/DDBJ databases">
        <title>Unique genomic features of the anaerobic methanotrophic archaea.</title>
        <authorList>
            <person name="Chadwick G.L."/>
            <person name="Skennerton C.T."/>
            <person name="Laso-Perez R."/>
            <person name="Leu A.O."/>
            <person name="Speth D.R."/>
            <person name="Yu H."/>
            <person name="Morgan-Lang C."/>
            <person name="Hatzenpichler R."/>
            <person name="Goudeau D."/>
            <person name="Malmstrom R."/>
            <person name="Brazelton W.J."/>
            <person name="Woyke T."/>
            <person name="Hallam S.J."/>
            <person name="Tyson G.W."/>
            <person name="Wegener G."/>
            <person name="Boetius A."/>
            <person name="Orphan V."/>
        </authorList>
    </citation>
    <scope>NUCLEOTIDE SEQUENCE</scope>
</reference>
<evidence type="ECO:0000259" key="1">
    <source>
        <dbReference type="Pfam" id="PF13175"/>
    </source>
</evidence>
<proteinExistence type="predicted"/>
<dbReference type="InterPro" id="IPR003959">
    <property type="entry name" value="ATPase_AAA_core"/>
</dbReference>
<accession>A0A7G9YXW6</accession>
<protein>
    <submittedName>
        <fullName evidence="3">DNA replication and repair protein RecF</fullName>
    </submittedName>
</protein>
<dbReference type="InterPro" id="IPR051396">
    <property type="entry name" value="Bact_Antivir_Def_Nuclease"/>
</dbReference>
<dbReference type="GO" id="GO:0005524">
    <property type="term" value="F:ATP binding"/>
    <property type="evidence" value="ECO:0007669"/>
    <property type="project" value="InterPro"/>
</dbReference>
<dbReference type="Gene3D" id="3.40.50.300">
    <property type="entry name" value="P-loop containing nucleotide triphosphate hydrolases"/>
    <property type="match status" value="2"/>
</dbReference>
<feature type="domain" description="Endonuclease GajA/Old nuclease/RecF-like AAA" evidence="1">
    <location>
        <begin position="1"/>
        <end position="66"/>
    </location>
</feature>
<evidence type="ECO:0000313" key="3">
    <source>
        <dbReference type="EMBL" id="QNO52850.1"/>
    </source>
</evidence>
<dbReference type="GO" id="GO:0016887">
    <property type="term" value="F:ATP hydrolysis activity"/>
    <property type="evidence" value="ECO:0007669"/>
    <property type="project" value="InterPro"/>
</dbReference>
<feature type="domain" description="ATPase AAA-type core" evidence="2">
    <location>
        <begin position="201"/>
        <end position="267"/>
    </location>
</feature>